<evidence type="ECO:0000256" key="4">
    <source>
        <dbReference type="ARBA" id="ARBA00023295"/>
    </source>
</evidence>
<dbReference type="InterPro" id="IPR023296">
    <property type="entry name" value="Glyco_hydro_beta-prop_sf"/>
</dbReference>
<dbReference type="InterPro" id="IPR006710">
    <property type="entry name" value="Glyco_hydro_43"/>
</dbReference>
<dbReference type="Proteomes" id="UP000243797">
    <property type="component" value="Unassembled WGS sequence"/>
</dbReference>
<sequence length="364" mass="40786">MTAYNNMCVSVTRQSTPDPYVTYANNNFYLTFTSGGHVEIWRARTVLDFHDRPDKHVIWRPPPNTDHSADLWAPELHCLRGRWYVYYAAAHPAHGNKSHRMYVLGGPPAHEDPATGRWEFLGGIRGMPQQQWAIDGTVIELHHTLYFVYSGWPFDNHDNSEKTQEIFIIRLSDPLTADSPATCLCQPHEPWERSGDAGINEGPQFLAALDNSWVGLVYSCAGSWTNEYKMNTLQWLGGDPLNHASWRKGRQPLITNNNRGTGPWGPGHGSFLPIGNEIVGIFHATDSPTDGWNNRRARMQRVCFKDGQPFMGGKVGPLARSYDEFVSGSAGFASTLGSLQHMELNQASIGGLLKKVKNKIKQEL</sequence>
<dbReference type="InParanoid" id="A0A2K1QWI5"/>
<dbReference type="OrthoDB" id="272289at2759"/>
<gene>
    <name evidence="6" type="ORF">CAC42_2591</name>
</gene>
<keyword evidence="4 5" id="KW-0326">Glycosidase</keyword>
<reference evidence="6 7" key="1">
    <citation type="submission" date="2017-06" db="EMBL/GenBank/DDBJ databases">
        <title>Draft genome sequence of a variant of Elsinoe murrayae.</title>
        <authorList>
            <person name="Cheng Q."/>
        </authorList>
    </citation>
    <scope>NUCLEOTIDE SEQUENCE [LARGE SCALE GENOMIC DNA]</scope>
    <source>
        <strain evidence="6 7">CQ-2017a</strain>
    </source>
</reference>
<proteinExistence type="inferred from homology"/>
<dbReference type="STRING" id="2082308.A0A2K1QWI5"/>
<dbReference type="CDD" id="cd18820">
    <property type="entry name" value="GH43_LbAraf43-like"/>
    <property type="match status" value="1"/>
</dbReference>
<dbReference type="PANTHER" id="PTHR43817">
    <property type="entry name" value="GLYCOSYL HYDROLASE"/>
    <property type="match status" value="1"/>
</dbReference>
<dbReference type="GO" id="GO:0004553">
    <property type="term" value="F:hydrolase activity, hydrolyzing O-glycosyl compounds"/>
    <property type="evidence" value="ECO:0007669"/>
    <property type="project" value="InterPro"/>
</dbReference>
<comment type="similarity">
    <text evidence="1 5">Belongs to the glycosyl hydrolase 43 family.</text>
</comment>
<dbReference type="EMBL" id="NKHZ01000032">
    <property type="protein sequence ID" value="PNS19414.1"/>
    <property type="molecule type" value="Genomic_DNA"/>
</dbReference>
<dbReference type="Pfam" id="PF04616">
    <property type="entry name" value="Glyco_hydro_43"/>
    <property type="match status" value="1"/>
</dbReference>
<dbReference type="GO" id="GO:0005975">
    <property type="term" value="P:carbohydrate metabolic process"/>
    <property type="evidence" value="ECO:0007669"/>
    <property type="project" value="InterPro"/>
</dbReference>
<keyword evidence="2" id="KW-0732">Signal</keyword>
<keyword evidence="7" id="KW-1185">Reference proteome</keyword>
<comment type="caution">
    <text evidence="6">The sequence shown here is derived from an EMBL/GenBank/DDBJ whole genome shotgun (WGS) entry which is preliminary data.</text>
</comment>
<evidence type="ECO:0000313" key="6">
    <source>
        <dbReference type="EMBL" id="PNS19414.1"/>
    </source>
</evidence>
<keyword evidence="3 5" id="KW-0378">Hydrolase</keyword>
<dbReference type="PANTHER" id="PTHR43817:SF1">
    <property type="entry name" value="HYDROLASE, FAMILY 43, PUTATIVE (AFU_ORTHOLOGUE AFUA_3G01660)-RELATED"/>
    <property type="match status" value="1"/>
</dbReference>
<name>A0A2K1QWI5_9PEZI</name>
<evidence type="ECO:0000256" key="2">
    <source>
        <dbReference type="ARBA" id="ARBA00022729"/>
    </source>
</evidence>
<dbReference type="Gene3D" id="2.115.10.20">
    <property type="entry name" value="Glycosyl hydrolase domain, family 43"/>
    <property type="match status" value="1"/>
</dbReference>
<dbReference type="SUPFAM" id="SSF75005">
    <property type="entry name" value="Arabinanase/levansucrase/invertase"/>
    <property type="match status" value="1"/>
</dbReference>
<evidence type="ECO:0000256" key="1">
    <source>
        <dbReference type="ARBA" id="ARBA00009865"/>
    </source>
</evidence>
<accession>A0A2K1QWI5</accession>
<organism evidence="6 7">
    <name type="scientific">Sphaceloma murrayae</name>
    <dbReference type="NCBI Taxonomy" id="2082308"/>
    <lineage>
        <taxon>Eukaryota</taxon>
        <taxon>Fungi</taxon>
        <taxon>Dikarya</taxon>
        <taxon>Ascomycota</taxon>
        <taxon>Pezizomycotina</taxon>
        <taxon>Dothideomycetes</taxon>
        <taxon>Dothideomycetidae</taxon>
        <taxon>Myriangiales</taxon>
        <taxon>Elsinoaceae</taxon>
        <taxon>Sphaceloma</taxon>
    </lineage>
</organism>
<protein>
    <submittedName>
        <fullName evidence="6">GDSL esterase/lipase</fullName>
    </submittedName>
</protein>
<evidence type="ECO:0000313" key="7">
    <source>
        <dbReference type="Proteomes" id="UP000243797"/>
    </source>
</evidence>
<evidence type="ECO:0000256" key="5">
    <source>
        <dbReference type="RuleBase" id="RU361187"/>
    </source>
</evidence>
<evidence type="ECO:0000256" key="3">
    <source>
        <dbReference type="ARBA" id="ARBA00022801"/>
    </source>
</evidence>
<dbReference type="AlphaFoldDB" id="A0A2K1QWI5"/>